<evidence type="ECO:0000313" key="9">
    <source>
        <dbReference type="EMBL" id="PCF95777.1"/>
    </source>
</evidence>
<evidence type="ECO:0000256" key="4">
    <source>
        <dbReference type="ARBA" id="ARBA00022692"/>
    </source>
</evidence>
<feature type="transmembrane region" description="Helical" evidence="7">
    <location>
        <begin position="624"/>
        <end position="646"/>
    </location>
</feature>
<dbReference type="Proteomes" id="UP000218677">
    <property type="component" value="Unassembled WGS sequence"/>
</dbReference>
<dbReference type="GO" id="GO:0005886">
    <property type="term" value="C:plasma membrane"/>
    <property type="evidence" value="ECO:0007669"/>
    <property type="project" value="UniProtKB-SubCell"/>
</dbReference>
<feature type="transmembrane region" description="Helical" evidence="7">
    <location>
        <begin position="337"/>
        <end position="359"/>
    </location>
</feature>
<evidence type="ECO:0000256" key="2">
    <source>
        <dbReference type="ARBA" id="ARBA00010157"/>
    </source>
</evidence>
<dbReference type="InterPro" id="IPR000731">
    <property type="entry name" value="SSD"/>
</dbReference>
<feature type="transmembrane region" description="Helical" evidence="7">
    <location>
        <begin position="214"/>
        <end position="233"/>
    </location>
</feature>
<dbReference type="AlphaFoldDB" id="A0A2A4HN13"/>
<evidence type="ECO:0000259" key="8">
    <source>
        <dbReference type="PROSITE" id="PS50156"/>
    </source>
</evidence>
<evidence type="ECO:0000256" key="6">
    <source>
        <dbReference type="ARBA" id="ARBA00023136"/>
    </source>
</evidence>
<dbReference type="Pfam" id="PF03176">
    <property type="entry name" value="MMPL"/>
    <property type="match status" value="2"/>
</dbReference>
<dbReference type="InterPro" id="IPR050545">
    <property type="entry name" value="Mycobact_MmpL"/>
</dbReference>
<evidence type="ECO:0000256" key="7">
    <source>
        <dbReference type="SAM" id="Phobius"/>
    </source>
</evidence>
<evidence type="ECO:0000313" key="10">
    <source>
        <dbReference type="Proteomes" id="UP000218677"/>
    </source>
</evidence>
<evidence type="ECO:0000256" key="1">
    <source>
        <dbReference type="ARBA" id="ARBA00004651"/>
    </source>
</evidence>
<feature type="transmembrane region" description="Helical" evidence="7">
    <location>
        <begin position="599"/>
        <end position="617"/>
    </location>
</feature>
<feature type="transmembrane region" description="Helical" evidence="7">
    <location>
        <begin position="652"/>
        <end position="671"/>
    </location>
</feature>
<name>A0A2A4HN13_9GAMM</name>
<feature type="transmembrane region" description="Helical" evidence="7">
    <location>
        <begin position="699"/>
        <end position="718"/>
    </location>
</feature>
<comment type="caution">
    <text evidence="9">The sequence shown here is derived from an EMBL/GenBank/DDBJ whole genome shotgun (WGS) entry which is preliminary data.</text>
</comment>
<evidence type="ECO:0000256" key="3">
    <source>
        <dbReference type="ARBA" id="ARBA00022475"/>
    </source>
</evidence>
<dbReference type="PANTHER" id="PTHR33406:SF6">
    <property type="entry name" value="MEMBRANE PROTEIN YDGH-RELATED"/>
    <property type="match status" value="1"/>
</dbReference>
<feature type="transmembrane region" description="Helical" evidence="7">
    <location>
        <begin position="310"/>
        <end position="331"/>
    </location>
</feature>
<feature type="domain" description="SSD" evidence="8">
    <location>
        <begin position="623"/>
        <end position="749"/>
    </location>
</feature>
<dbReference type="PROSITE" id="PS50156">
    <property type="entry name" value="SSD"/>
    <property type="match status" value="2"/>
</dbReference>
<keyword evidence="4 7" id="KW-0812">Transmembrane</keyword>
<feature type="transmembrane region" description="Helical" evidence="7">
    <location>
        <begin position="724"/>
        <end position="746"/>
    </location>
</feature>
<feature type="transmembrane region" description="Helical" evidence="7">
    <location>
        <begin position="240"/>
        <end position="260"/>
    </location>
</feature>
<reference evidence="10" key="1">
    <citation type="submission" date="2017-09" db="EMBL/GenBank/DDBJ databases">
        <authorList>
            <person name="Cho G.-S."/>
            <person name="Oguntoyinbo F.A."/>
            <person name="Cnockaert M."/>
            <person name="Kabisch J."/>
            <person name="Neve H."/>
            <person name="Bockelmann W."/>
            <person name="Wenning M."/>
            <person name="Franz C.M."/>
            <person name="Vandamme P."/>
        </authorList>
    </citation>
    <scope>NUCLEOTIDE SEQUENCE [LARGE SCALE GENOMIC DNA]</scope>
    <source>
        <strain evidence="10">MBT G8648</strain>
    </source>
</reference>
<feature type="transmembrane region" description="Helical" evidence="7">
    <location>
        <begin position="266"/>
        <end position="289"/>
    </location>
</feature>
<evidence type="ECO:0000256" key="5">
    <source>
        <dbReference type="ARBA" id="ARBA00022989"/>
    </source>
</evidence>
<comment type="subcellular location">
    <subcellularLocation>
        <location evidence="1">Cell membrane</location>
        <topology evidence="1">Multi-pass membrane protein</topology>
    </subcellularLocation>
</comment>
<gene>
    <name evidence="9" type="ORF">CPA45_10355</name>
</gene>
<comment type="similarity">
    <text evidence="2">Belongs to the resistance-nodulation-cell division (RND) (TC 2.A.6) family. MmpL subfamily.</text>
</comment>
<dbReference type="PANTHER" id="PTHR33406">
    <property type="entry name" value="MEMBRANE PROTEIN MJ1562-RELATED"/>
    <property type="match status" value="1"/>
</dbReference>
<accession>A0A2A4HN13</accession>
<dbReference type="EMBL" id="NWUX01000007">
    <property type="protein sequence ID" value="PCF95777.1"/>
    <property type="molecule type" value="Genomic_DNA"/>
</dbReference>
<dbReference type="SUPFAM" id="SSF82866">
    <property type="entry name" value="Multidrug efflux transporter AcrB transmembrane domain"/>
    <property type="match status" value="2"/>
</dbReference>
<keyword evidence="3" id="KW-1003">Cell membrane</keyword>
<sequence length="770" mass="84724">MSFRDSYASAITGHPIKVIISMIIITLIIGSGLGDLTVRTNQDGDLPKSDPMVQTKDRIDGVFGDKTEIMIGIQSDTIFRPSTLQKVADISNDLRHVSYVVPDQIRSLSTVNNVVPNEWGLQVGEFMKSVPKTAEEAETLNQAVRDNKLVQGRLVSESGDFTVISAKVEEGYDQATLYNAIYEIVEQYEGPERFYVTGEPIFTQEIDGGIQKDTAVLIPLALLLIMAGLLICFRSVTGVLLPMLAVVLSIVWAMGMMGHLSLPQTAVSSALPLLLVTIASSYTIHLLIYHNNERSGDDRTRSALSRIMPSLIMVGVTSALGAFSLYVFEILMIREFAIAATIGVFSALIINLTIIPAILQIISRRKKPSQDSGPSKPTWLDRRLIAVSMYSFKNSKKVVLVYLGILVIAFIGVSKVKTGLDFLNLFEADNQAKVAFNVFNEKIGGARFINVMVEGDEQGAVQRAETLRQMREFQNYMERQPGVGYTNSIADVLEQIAESVEGERGAEVVIDNDKQVAEYLMLYEMSGSPGDFSDLVDYDYRRAKIQLMLTTSSPDDHKHLYDLAKQYTDEHLGPSLRADFGGDVILWLAQDGYVVKGKILNILMAIAIIVVIVAFSFKSIAAGLLAIVPVAFGVTVTFAIMGFFGLRLDMPTSIITGLAVGIGIDFSIHYLTRLKKEMSATNDYERSLAATSTTSSKAVLFDTFTNMLGFSMLTLSQFLPVQIFGYLVSLTMLLMGASAIILYPALINIVRPKFIFTHQETIQRSAYEPA</sequence>
<feature type="transmembrane region" description="Helical" evidence="7">
    <location>
        <begin position="398"/>
        <end position="416"/>
    </location>
</feature>
<keyword evidence="5 7" id="KW-1133">Transmembrane helix</keyword>
<dbReference type="Gene3D" id="1.20.1640.10">
    <property type="entry name" value="Multidrug efflux transporter AcrB transmembrane domain"/>
    <property type="match status" value="2"/>
</dbReference>
<dbReference type="InterPro" id="IPR004869">
    <property type="entry name" value="MMPL_dom"/>
</dbReference>
<dbReference type="OrthoDB" id="9803781at2"/>
<keyword evidence="10" id="KW-1185">Reference proteome</keyword>
<feature type="domain" description="SSD" evidence="8">
    <location>
        <begin position="243"/>
        <end position="361"/>
    </location>
</feature>
<protein>
    <recommendedName>
        <fullName evidence="8">SSD domain-containing protein</fullName>
    </recommendedName>
</protein>
<keyword evidence="6 7" id="KW-0472">Membrane</keyword>
<proteinExistence type="inferred from homology"/>
<organism evidence="9 10">
    <name type="scientific">Vreelandella nigrificans</name>
    <dbReference type="NCBI Taxonomy" id="2042704"/>
    <lineage>
        <taxon>Bacteria</taxon>
        <taxon>Pseudomonadati</taxon>
        <taxon>Pseudomonadota</taxon>
        <taxon>Gammaproteobacteria</taxon>
        <taxon>Oceanospirillales</taxon>
        <taxon>Halomonadaceae</taxon>
        <taxon>Vreelandella</taxon>
    </lineage>
</organism>
<dbReference type="RefSeq" id="WP_096651474.1">
    <property type="nucleotide sequence ID" value="NZ_NWUX01000007.1"/>
</dbReference>